<dbReference type="SUPFAM" id="SSF47240">
    <property type="entry name" value="Ferritin-like"/>
    <property type="match status" value="1"/>
</dbReference>
<organism evidence="3 4">
    <name type="scientific">Gordonibacter faecis</name>
    <dbReference type="NCBI Taxonomy" id="3047475"/>
    <lineage>
        <taxon>Bacteria</taxon>
        <taxon>Bacillati</taxon>
        <taxon>Actinomycetota</taxon>
        <taxon>Coriobacteriia</taxon>
        <taxon>Eggerthellales</taxon>
        <taxon>Eggerthellaceae</taxon>
        <taxon>Gordonibacter</taxon>
    </lineage>
</organism>
<dbReference type="InterPro" id="IPR051429">
    <property type="entry name" value="Encapsulin_nc"/>
</dbReference>
<proteinExistence type="predicted"/>
<dbReference type="EMBL" id="JASJEU010000024">
    <property type="protein sequence ID" value="MDJ1651704.1"/>
    <property type="molecule type" value="Genomic_DNA"/>
</dbReference>
<evidence type="ECO:0000313" key="4">
    <source>
        <dbReference type="Proteomes" id="UP001232750"/>
    </source>
</evidence>
<accession>A0ABT7DQ73</accession>
<dbReference type="RefSeq" id="WP_283833054.1">
    <property type="nucleotide sequence ID" value="NZ_JASJEU010000024.1"/>
</dbReference>
<dbReference type="Gene3D" id="6.10.140.1960">
    <property type="match status" value="1"/>
</dbReference>
<reference evidence="3 4" key="1">
    <citation type="submission" date="2023-05" db="EMBL/GenBank/DDBJ databases">
        <title>Gordonibacter KGMB12511T sp. nov., isolated from faeces of healthy Korean.</title>
        <authorList>
            <person name="Kim H.S."/>
            <person name="Kim J.-S."/>
            <person name="Suh M.K."/>
            <person name="Eom M.K."/>
            <person name="Do H.E."/>
            <person name="Lee J.-S."/>
        </authorList>
    </citation>
    <scope>NUCLEOTIDE SEQUENCE [LARGE SCALE GENOMIC DNA]</scope>
    <source>
        <strain evidence="3 4">KGMB12511</strain>
    </source>
</reference>
<dbReference type="InterPro" id="IPR009078">
    <property type="entry name" value="Ferritin-like_SF"/>
</dbReference>
<protein>
    <submittedName>
        <fullName evidence="3">Demethoxyubiquinone hydroxylase family protein</fullName>
    </submittedName>
</protein>
<comment type="subcellular location">
    <subcellularLocation>
        <location evidence="1">Encapsulin nanocompartment</location>
    </subcellularLocation>
</comment>
<sequence>MPSFANPFVANVPRTMTKGELVQAIRVDLASELEAALLYEAHAAATDDEVARKVLLDIANEEKEHMGELLALLEYLDPSEADHFAEGVGEVKDMMDELGVQSSAAQDILGSVVSKDADASQG</sequence>
<evidence type="ECO:0000313" key="3">
    <source>
        <dbReference type="EMBL" id="MDJ1651704.1"/>
    </source>
</evidence>
<keyword evidence="4" id="KW-1185">Reference proteome</keyword>
<gene>
    <name evidence="3" type="ORF">QNJ86_12900</name>
</gene>
<dbReference type="Pfam" id="PF03232">
    <property type="entry name" value="COQ7"/>
    <property type="match status" value="1"/>
</dbReference>
<evidence type="ECO:0000256" key="2">
    <source>
        <dbReference type="ARBA" id="ARBA00033787"/>
    </source>
</evidence>
<evidence type="ECO:0000256" key="1">
    <source>
        <dbReference type="ARBA" id="ARBA00033738"/>
    </source>
</evidence>
<name>A0ABT7DQ73_9ACTN</name>
<dbReference type="PANTHER" id="PTHR37165:SF1">
    <property type="entry name" value="TYPE 1 ENCAPSULIN SHELL PROTEIN"/>
    <property type="match status" value="1"/>
</dbReference>
<dbReference type="PANTHER" id="PTHR37165">
    <property type="entry name" value="PEPTIDASE U56 FAMILY"/>
    <property type="match status" value="1"/>
</dbReference>
<keyword evidence="2" id="KW-1284">Encapsulin nanocompartment</keyword>
<comment type="caution">
    <text evidence="3">The sequence shown here is derived from an EMBL/GenBank/DDBJ whole genome shotgun (WGS) entry which is preliminary data.</text>
</comment>
<dbReference type="Proteomes" id="UP001232750">
    <property type="component" value="Unassembled WGS sequence"/>
</dbReference>